<keyword evidence="3" id="KW-1185">Reference proteome</keyword>
<evidence type="ECO:0000313" key="2">
    <source>
        <dbReference type="EMBL" id="KAK0620357.1"/>
    </source>
</evidence>
<protein>
    <submittedName>
        <fullName evidence="2">Uncharacterized protein</fullName>
    </submittedName>
</protein>
<comment type="caution">
    <text evidence="2">The sequence shown here is derived from an EMBL/GenBank/DDBJ whole genome shotgun (WGS) entry which is preliminary data.</text>
</comment>
<dbReference type="Proteomes" id="UP001175000">
    <property type="component" value="Unassembled WGS sequence"/>
</dbReference>
<name>A0AA39WRP6_9PEZI</name>
<sequence length="108" mass="11856">MRVNIFTMYIVAGSLWSTVYLEGLHRRLANAPLHPFLLFPQPTGSQALVLPLPMPIFCSGNMLCLQVPSYTLPEVAVESETSPVGHTRSNSSAVPSPPVEQRSPFVYT</sequence>
<dbReference type="EMBL" id="JAULSU010000004">
    <property type="protein sequence ID" value="KAK0620357.1"/>
    <property type="molecule type" value="Genomic_DNA"/>
</dbReference>
<gene>
    <name evidence="2" type="ORF">B0T14DRAFT_230201</name>
</gene>
<accession>A0AA39WRP6</accession>
<evidence type="ECO:0000313" key="3">
    <source>
        <dbReference type="Proteomes" id="UP001175000"/>
    </source>
</evidence>
<feature type="region of interest" description="Disordered" evidence="1">
    <location>
        <begin position="81"/>
        <end position="108"/>
    </location>
</feature>
<feature type="compositionally biased region" description="Polar residues" evidence="1">
    <location>
        <begin position="81"/>
        <end position="94"/>
    </location>
</feature>
<organism evidence="2 3">
    <name type="scientific">Immersiella caudata</name>
    <dbReference type="NCBI Taxonomy" id="314043"/>
    <lineage>
        <taxon>Eukaryota</taxon>
        <taxon>Fungi</taxon>
        <taxon>Dikarya</taxon>
        <taxon>Ascomycota</taxon>
        <taxon>Pezizomycotina</taxon>
        <taxon>Sordariomycetes</taxon>
        <taxon>Sordariomycetidae</taxon>
        <taxon>Sordariales</taxon>
        <taxon>Lasiosphaeriaceae</taxon>
        <taxon>Immersiella</taxon>
    </lineage>
</organism>
<proteinExistence type="predicted"/>
<evidence type="ECO:0000256" key="1">
    <source>
        <dbReference type="SAM" id="MobiDB-lite"/>
    </source>
</evidence>
<dbReference type="AlphaFoldDB" id="A0AA39WRP6"/>
<reference evidence="2" key="1">
    <citation type="submission" date="2023-06" db="EMBL/GenBank/DDBJ databases">
        <title>Genome-scale phylogeny and comparative genomics of the fungal order Sordariales.</title>
        <authorList>
            <consortium name="Lawrence Berkeley National Laboratory"/>
            <person name="Hensen N."/>
            <person name="Bonometti L."/>
            <person name="Westerberg I."/>
            <person name="Brannstrom I.O."/>
            <person name="Guillou S."/>
            <person name="Cros-Aarteil S."/>
            <person name="Calhoun S."/>
            <person name="Haridas S."/>
            <person name="Kuo A."/>
            <person name="Mondo S."/>
            <person name="Pangilinan J."/>
            <person name="Riley R."/>
            <person name="Labutti K."/>
            <person name="Andreopoulos B."/>
            <person name="Lipzen A."/>
            <person name="Chen C."/>
            <person name="Yanf M."/>
            <person name="Daum C."/>
            <person name="Ng V."/>
            <person name="Clum A."/>
            <person name="Steindorff A."/>
            <person name="Ohm R."/>
            <person name="Martin F."/>
            <person name="Silar P."/>
            <person name="Natvig D."/>
            <person name="Lalanne C."/>
            <person name="Gautier V."/>
            <person name="Ament-Velasquez S.L."/>
            <person name="Kruys A."/>
            <person name="Hutchinson M.I."/>
            <person name="Powell A.J."/>
            <person name="Barry K."/>
            <person name="Miller A.N."/>
            <person name="Grigoriev I.V."/>
            <person name="Debuchy R."/>
            <person name="Gladieux P."/>
            <person name="Thoren M.H."/>
            <person name="Johannesson H."/>
        </authorList>
    </citation>
    <scope>NUCLEOTIDE SEQUENCE</scope>
    <source>
        <strain evidence="2">CBS 606.72</strain>
    </source>
</reference>